<dbReference type="GO" id="GO:0004312">
    <property type="term" value="F:fatty acid synthase activity"/>
    <property type="evidence" value="ECO:0007669"/>
    <property type="project" value="TreeGrafter"/>
</dbReference>
<dbReference type="InterPro" id="IPR011032">
    <property type="entry name" value="GroES-like_sf"/>
</dbReference>
<keyword evidence="3" id="KW-0511">Multifunctional enzyme</keyword>
<dbReference type="PROSITE" id="PS50075">
    <property type="entry name" value="CARRIER"/>
    <property type="match status" value="1"/>
</dbReference>
<evidence type="ECO:0000256" key="3">
    <source>
        <dbReference type="ARBA" id="ARBA00023268"/>
    </source>
</evidence>
<evidence type="ECO:0000313" key="6">
    <source>
        <dbReference type="Proteomes" id="UP000249829"/>
    </source>
</evidence>
<dbReference type="SUPFAM" id="SSF47336">
    <property type="entry name" value="ACP-like"/>
    <property type="match status" value="1"/>
</dbReference>
<reference evidence="5 6" key="1">
    <citation type="submission" date="2018-02" db="EMBL/GenBank/DDBJ databases">
        <title>The genomes of Aspergillus section Nigri reveals drivers in fungal speciation.</title>
        <authorList>
            <consortium name="DOE Joint Genome Institute"/>
            <person name="Vesth T.C."/>
            <person name="Nybo J."/>
            <person name="Theobald S."/>
            <person name="Brandl J."/>
            <person name="Frisvad J.C."/>
            <person name="Nielsen K.F."/>
            <person name="Lyhne E.K."/>
            <person name="Kogle M.E."/>
            <person name="Kuo A."/>
            <person name="Riley R."/>
            <person name="Clum A."/>
            <person name="Nolan M."/>
            <person name="Lipzen A."/>
            <person name="Salamov A."/>
            <person name="Henrissat B."/>
            <person name="Wiebenga A."/>
            <person name="De vries R.P."/>
            <person name="Grigoriev I.V."/>
            <person name="Mortensen U.H."/>
            <person name="Andersen M.R."/>
            <person name="Baker S.E."/>
        </authorList>
    </citation>
    <scope>NUCLEOTIDE SEQUENCE [LARGE SCALE GENOMIC DNA]</scope>
    <source>
        <strain evidence="5 6">CBS 115571</strain>
    </source>
</reference>
<dbReference type="SUPFAM" id="SSF51735">
    <property type="entry name" value="NAD(P)-binding Rossmann-fold domains"/>
    <property type="match status" value="2"/>
</dbReference>
<dbReference type="PANTHER" id="PTHR43775:SF29">
    <property type="entry name" value="ASPERFURANONE POLYKETIDE SYNTHASE AFOG-RELATED"/>
    <property type="match status" value="1"/>
</dbReference>
<dbReference type="CDD" id="cd05195">
    <property type="entry name" value="enoyl_red"/>
    <property type="match status" value="1"/>
</dbReference>
<dbReference type="InterPro" id="IPR057326">
    <property type="entry name" value="KR_dom"/>
</dbReference>
<dbReference type="AlphaFoldDB" id="A0A2V5GX98"/>
<dbReference type="SUPFAM" id="SSF50129">
    <property type="entry name" value="GroES-like"/>
    <property type="match status" value="1"/>
</dbReference>
<gene>
    <name evidence="5" type="ORF">BO99DRAFT_437850</name>
</gene>
<dbReference type="InterPro" id="IPR050091">
    <property type="entry name" value="PKS_NRPS_Biosynth_Enz"/>
</dbReference>
<dbReference type="InterPro" id="IPR056501">
    <property type="entry name" value="NAD-bd_HRPKS_sdrA"/>
</dbReference>
<dbReference type="Pfam" id="PF23114">
    <property type="entry name" value="NAD-bd_HRPKS_sdrA"/>
    <property type="match status" value="1"/>
</dbReference>
<dbReference type="GO" id="GO:0006633">
    <property type="term" value="P:fatty acid biosynthetic process"/>
    <property type="evidence" value="ECO:0007669"/>
    <property type="project" value="TreeGrafter"/>
</dbReference>
<evidence type="ECO:0000256" key="2">
    <source>
        <dbReference type="ARBA" id="ARBA00022553"/>
    </source>
</evidence>
<dbReference type="Gene3D" id="3.90.180.10">
    <property type="entry name" value="Medium-chain alcohol dehydrogenases, catalytic domain"/>
    <property type="match status" value="2"/>
</dbReference>
<dbReference type="Gene3D" id="3.40.50.720">
    <property type="entry name" value="NAD(P)-binding Rossmann-like Domain"/>
    <property type="match status" value="2"/>
</dbReference>
<dbReference type="Pfam" id="PF23297">
    <property type="entry name" value="ACP_SdgA_C"/>
    <property type="match status" value="1"/>
</dbReference>
<evidence type="ECO:0000313" key="5">
    <source>
        <dbReference type="EMBL" id="PYI13892.1"/>
    </source>
</evidence>
<dbReference type="PANTHER" id="PTHR43775">
    <property type="entry name" value="FATTY ACID SYNTHASE"/>
    <property type="match status" value="1"/>
</dbReference>
<accession>A0A2V5GX98</accession>
<dbReference type="Proteomes" id="UP000249829">
    <property type="component" value="Unassembled WGS sequence"/>
</dbReference>
<feature type="domain" description="Carrier" evidence="4">
    <location>
        <begin position="679"/>
        <end position="756"/>
    </location>
</feature>
<dbReference type="InterPro" id="IPR036736">
    <property type="entry name" value="ACP-like_sf"/>
</dbReference>
<dbReference type="InterPro" id="IPR036291">
    <property type="entry name" value="NAD(P)-bd_dom_sf"/>
</dbReference>
<organism evidence="5 6">
    <name type="scientific">Aspergillus violaceofuscus (strain CBS 115571)</name>
    <dbReference type="NCBI Taxonomy" id="1450538"/>
    <lineage>
        <taxon>Eukaryota</taxon>
        <taxon>Fungi</taxon>
        <taxon>Dikarya</taxon>
        <taxon>Ascomycota</taxon>
        <taxon>Pezizomycotina</taxon>
        <taxon>Eurotiomycetes</taxon>
        <taxon>Eurotiomycetidae</taxon>
        <taxon>Eurotiales</taxon>
        <taxon>Aspergillaceae</taxon>
        <taxon>Aspergillus</taxon>
    </lineage>
</organism>
<protein>
    <submittedName>
        <fullName evidence="5">KR-domain-containing protein</fullName>
    </submittedName>
</protein>
<dbReference type="Pfam" id="PF13602">
    <property type="entry name" value="ADH_zinc_N_2"/>
    <property type="match status" value="1"/>
</dbReference>
<dbReference type="InterPro" id="IPR009081">
    <property type="entry name" value="PP-bd_ACP"/>
</dbReference>
<proteinExistence type="predicted"/>
<dbReference type="SMART" id="SM00829">
    <property type="entry name" value="PKS_ER"/>
    <property type="match status" value="1"/>
</dbReference>
<dbReference type="Pfam" id="PF08659">
    <property type="entry name" value="KR"/>
    <property type="match status" value="1"/>
</dbReference>
<dbReference type="Gene3D" id="1.10.1200.10">
    <property type="entry name" value="ACP-like"/>
    <property type="match status" value="1"/>
</dbReference>
<dbReference type="SMART" id="SM00823">
    <property type="entry name" value="PKS_PP"/>
    <property type="match status" value="1"/>
</dbReference>
<dbReference type="InterPro" id="IPR020843">
    <property type="entry name" value="ER"/>
</dbReference>
<name>A0A2V5GX98_ASPV1</name>
<dbReference type="GO" id="GO:0044550">
    <property type="term" value="P:secondary metabolite biosynthetic process"/>
    <property type="evidence" value="ECO:0007669"/>
    <property type="project" value="TreeGrafter"/>
</dbReference>
<dbReference type="InterPro" id="IPR013968">
    <property type="entry name" value="PKS_KR"/>
</dbReference>
<dbReference type="EMBL" id="KZ825227">
    <property type="protein sequence ID" value="PYI13892.1"/>
    <property type="molecule type" value="Genomic_DNA"/>
</dbReference>
<keyword evidence="6" id="KW-1185">Reference proteome</keyword>
<keyword evidence="1" id="KW-0596">Phosphopantetheine</keyword>
<dbReference type="GO" id="GO:0016491">
    <property type="term" value="F:oxidoreductase activity"/>
    <property type="evidence" value="ECO:0007669"/>
    <property type="project" value="InterPro"/>
</dbReference>
<dbReference type="OMA" id="MEIRTIR"/>
<evidence type="ECO:0000259" key="4">
    <source>
        <dbReference type="PROSITE" id="PS50075"/>
    </source>
</evidence>
<evidence type="ECO:0000256" key="1">
    <source>
        <dbReference type="ARBA" id="ARBA00022450"/>
    </source>
</evidence>
<sequence length="761" mass="82643">MLDDPSAEQFDALQRVLHSRWATVWVSCGAQCNAEEPLNSLHQGLLRTLRCENPLHRYVSVDLDPNAPVWSLSSATDVAHIVRNALAASSAPLPETEYAVRDSMIHISRVYEDRQEARLVDTTRPQAPEMRPWSTPGQNIRLEVATPGLLNSLVFTEYPTIDDALADDCVEIEPCAFGLSFRDIMVALGQLDETRMGFECSGVITRAGPGARAAGFTAGQRVYAFILGYFATRRKRDFLVEEYGIPPSHIFSSRNRSFANHLMSATEGKGVDVVINSLAGALLRETWQCVGTFGRFIEIGKRDIEQNSMVEMGPSTRSTVFASLDLITLGERRPVTRFGMGEIETAFRTMQTGQHVGKIVMEVKEEEKVKLQRVLDDMRPVIISREETYLIVGGVGGIGQYLAQRLVVEGGVRYLSRSAAAASASDTSSTTGTSPWLAHTRQATGATIVLANCDITNATQLQSVLRQHAFHLPPIRGVIHAAMVLKVGIFEAMTREDYLAAIKPKVQGLWNLHTLLPPDLRFFILLSSISGFGGNAGQANYAAGGSYQDALARCHAIQGLPAVSIDLGMVSSVGVVAESRPLTHHLEKLGLRAVSEQELWALVASAIRHPIRTPETCHIVTGLPRGFVRSETAAGWNRDARFAILEQQTPSSSGPAPHPHPSPGAGLRDQLAAATTLTGATLVIENALVTKLAEVFSRTREGIDPSLPLAQFGVDSLVAVELRNWSAATVQADCSIFDVMHAVSVTGLAGKMAEKSRFVKL</sequence>
<dbReference type="STRING" id="1450538.A0A2V5GX98"/>
<dbReference type="InterPro" id="IPR020806">
    <property type="entry name" value="PKS_PP-bd"/>
</dbReference>
<keyword evidence="2" id="KW-0597">Phosphoprotein</keyword>
<dbReference type="GO" id="GO:0031177">
    <property type="term" value="F:phosphopantetheine binding"/>
    <property type="evidence" value="ECO:0007669"/>
    <property type="project" value="InterPro"/>
</dbReference>
<dbReference type="SMART" id="SM00822">
    <property type="entry name" value="PKS_KR"/>
    <property type="match status" value="1"/>
</dbReference>